<evidence type="ECO:0000313" key="3">
    <source>
        <dbReference type="EMBL" id="EFJ34467.1"/>
    </source>
</evidence>
<dbReference type="AlphaFoldDB" id="D8QZT9"/>
<sequence>MAAPSIYRLQILEQLLACKSMYLPQIRCSLPLQCHPDYASVSRQANDWAFRFLKINATNAAADKKYFTQWRTPLYGTFVVPWGDSRHALAAAKYTWLITILDDAVDEEPSQRDEILEAYMSLASGQRSIAQVPNKPVLVAQAELVPDLRKLMSPLLFQRLLVSYRKFVGCYSTKVDEEEFTKESYAVHRREDFIVKPLLNFSQMCLGVELRDKDLESEEYLRAIDAMFDHIWLVNDIFSFPKELRKKTFKNIIFLLLFTDHTVRSVQQAVDKANAMIQEKEQEFMYYHEILTRKAMESGNHDFLAYLRAIPAFIPGNLRWHYLTARYHGVDNPFVTGEPFSGTWLFHDTQTIILPEYKPTHPHLQV</sequence>
<gene>
    <name evidence="3" type="ORF">SELMODRAFT_405827</name>
</gene>
<dbReference type="SUPFAM" id="SSF48576">
    <property type="entry name" value="Terpenoid synthases"/>
    <property type="match status" value="1"/>
</dbReference>
<dbReference type="EMBL" id="GL377569">
    <property type="protein sequence ID" value="EFJ34467.1"/>
    <property type="molecule type" value="Genomic_DNA"/>
</dbReference>
<dbReference type="OrthoDB" id="3004402at2759"/>
<organism evidence="4">
    <name type="scientific">Selaginella moellendorffii</name>
    <name type="common">Spikemoss</name>
    <dbReference type="NCBI Taxonomy" id="88036"/>
    <lineage>
        <taxon>Eukaryota</taxon>
        <taxon>Viridiplantae</taxon>
        <taxon>Streptophyta</taxon>
        <taxon>Embryophyta</taxon>
        <taxon>Tracheophyta</taxon>
        <taxon>Lycopodiopsida</taxon>
        <taxon>Selaginellales</taxon>
        <taxon>Selaginellaceae</taxon>
        <taxon>Selaginella</taxon>
    </lineage>
</organism>
<keyword evidence="2" id="KW-0456">Lyase</keyword>
<reference evidence="3 4" key="1">
    <citation type="journal article" date="2011" name="Science">
        <title>The Selaginella genome identifies genetic changes associated with the evolution of vascular plants.</title>
        <authorList>
            <person name="Banks J.A."/>
            <person name="Nishiyama T."/>
            <person name="Hasebe M."/>
            <person name="Bowman J.L."/>
            <person name="Gribskov M."/>
            <person name="dePamphilis C."/>
            <person name="Albert V.A."/>
            <person name="Aono N."/>
            <person name="Aoyama T."/>
            <person name="Ambrose B.A."/>
            <person name="Ashton N.W."/>
            <person name="Axtell M.J."/>
            <person name="Barker E."/>
            <person name="Barker M.S."/>
            <person name="Bennetzen J.L."/>
            <person name="Bonawitz N.D."/>
            <person name="Chapple C."/>
            <person name="Cheng C."/>
            <person name="Correa L.G."/>
            <person name="Dacre M."/>
            <person name="DeBarry J."/>
            <person name="Dreyer I."/>
            <person name="Elias M."/>
            <person name="Engstrom E.M."/>
            <person name="Estelle M."/>
            <person name="Feng L."/>
            <person name="Finet C."/>
            <person name="Floyd S.K."/>
            <person name="Frommer W.B."/>
            <person name="Fujita T."/>
            <person name="Gramzow L."/>
            <person name="Gutensohn M."/>
            <person name="Harholt J."/>
            <person name="Hattori M."/>
            <person name="Heyl A."/>
            <person name="Hirai T."/>
            <person name="Hiwatashi Y."/>
            <person name="Ishikawa M."/>
            <person name="Iwata M."/>
            <person name="Karol K.G."/>
            <person name="Koehler B."/>
            <person name="Kolukisaoglu U."/>
            <person name="Kubo M."/>
            <person name="Kurata T."/>
            <person name="Lalonde S."/>
            <person name="Li K."/>
            <person name="Li Y."/>
            <person name="Litt A."/>
            <person name="Lyons E."/>
            <person name="Manning G."/>
            <person name="Maruyama T."/>
            <person name="Michael T.P."/>
            <person name="Mikami K."/>
            <person name="Miyazaki S."/>
            <person name="Morinaga S."/>
            <person name="Murata T."/>
            <person name="Mueller-Roeber B."/>
            <person name="Nelson D.R."/>
            <person name="Obara M."/>
            <person name="Oguri Y."/>
            <person name="Olmstead R.G."/>
            <person name="Onodera N."/>
            <person name="Petersen B.L."/>
            <person name="Pils B."/>
            <person name="Prigge M."/>
            <person name="Rensing S.A."/>
            <person name="Riano-Pachon D.M."/>
            <person name="Roberts A.W."/>
            <person name="Sato Y."/>
            <person name="Scheller H.V."/>
            <person name="Schulz B."/>
            <person name="Schulz C."/>
            <person name="Shakirov E.V."/>
            <person name="Shibagaki N."/>
            <person name="Shinohara N."/>
            <person name="Shippen D.E."/>
            <person name="Soerensen I."/>
            <person name="Sotooka R."/>
            <person name="Sugimoto N."/>
            <person name="Sugita M."/>
            <person name="Sumikawa N."/>
            <person name="Tanurdzic M."/>
            <person name="Theissen G."/>
            <person name="Ulvskov P."/>
            <person name="Wakazuki S."/>
            <person name="Weng J.K."/>
            <person name="Willats W.W."/>
            <person name="Wipf D."/>
            <person name="Wolf P.G."/>
            <person name="Yang L."/>
            <person name="Zimmer A.D."/>
            <person name="Zhu Q."/>
            <person name="Mitros T."/>
            <person name="Hellsten U."/>
            <person name="Loque D."/>
            <person name="Otillar R."/>
            <person name="Salamov A."/>
            <person name="Schmutz J."/>
            <person name="Shapiro H."/>
            <person name="Lindquist E."/>
            <person name="Lucas S."/>
            <person name="Rokhsar D."/>
            <person name="Grigoriev I.V."/>
        </authorList>
    </citation>
    <scope>NUCLEOTIDE SEQUENCE [LARGE SCALE GENOMIC DNA]</scope>
</reference>
<dbReference type="EC" id="4.2.3.-" evidence="2"/>
<evidence type="ECO:0000313" key="4">
    <source>
        <dbReference type="Proteomes" id="UP000001514"/>
    </source>
</evidence>
<protein>
    <recommendedName>
        <fullName evidence="2">Terpene synthase</fullName>
        <ecNumber evidence="2">4.2.3.-</ecNumber>
    </recommendedName>
</protein>
<dbReference type="Proteomes" id="UP000001514">
    <property type="component" value="Unassembled WGS sequence"/>
</dbReference>
<dbReference type="Gramene" id="EFJ34467">
    <property type="protein sequence ID" value="EFJ34467"/>
    <property type="gene ID" value="SELMODRAFT_405827"/>
</dbReference>
<dbReference type="InParanoid" id="D8QZT9"/>
<dbReference type="PANTHER" id="PTHR35201">
    <property type="entry name" value="TERPENE SYNTHASE"/>
    <property type="match status" value="1"/>
</dbReference>
<dbReference type="GO" id="GO:0008299">
    <property type="term" value="P:isoprenoid biosynthetic process"/>
    <property type="evidence" value="ECO:0007669"/>
    <property type="project" value="UniProtKB-ARBA"/>
</dbReference>
<comment type="cofactor">
    <cofactor evidence="2">
        <name>Mg(2+)</name>
        <dbReference type="ChEBI" id="CHEBI:18420"/>
    </cofactor>
</comment>
<name>D8QZT9_SELML</name>
<dbReference type="GO" id="GO:0010333">
    <property type="term" value="F:terpene synthase activity"/>
    <property type="evidence" value="ECO:0007669"/>
    <property type="project" value="InterPro"/>
</dbReference>
<dbReference type="PANTHER" id="PTHR35201:SF4">
    <property type="entry name" value="BETA-PINACENE SYNTHASE-RELATED"/>
    <property type="match status" value="1"/>
</dbReference>
<dbReference type="HOGENOM" id="CLU_063343_0_0_1"/>
<proteinExistence type="inferred from homology"/>
<evidence type="ECO:0000256" key="2">
    <source>
        <dbReference type="RuleBase" id="RU366034"/>
    </source>
</evidence>
<dbReference type="Gene3D" id="1.10.600.10">
    <property type="entry name" value="Farnesyl Diphosphate Synthase"/>
    <property type="match status" value="1"/>
</dbReference>
<keyword evidence="2" id="KW-0479">Metal-binding</keyword>
<dbReference type="InterPro" id="IPR008949">
    <property type="entry name" value="Isoprenoid_synthase_dom_sf"/>
</dbReference>
<dbReference type="Pfam" id="PF19086">
    <property type="entry name" value="Terpene_syn_C_2"/>
    <property type="match status" value="1"/>
</dbReference>
<dbReference type="SFLD" id="SFLDS00005">
    <property type="entry name" value="Isoprenoid_Synthase_Type_I"/>
    <property type="match status" value="1"/>
</dbReference>
<accession>D8QZT9</accession>
<dbReference type="KEGG" id="smo:SELMODRAFT_405827"/>
<dbReference type="SFLD" id="SFLDG01020">
    <property type="entry name" value="Terpene_Cyclase_Like_2"/>
    <property type="match status" value="1"/>
</dbReference>
<dbReference type="GO" id="GO:0046872">
    <property type="term" value="F:metal ion binding"/>
    <property type="evidence" value="ECO:0007669"/>
    <property type="project" value="UniProtKB-KW"/>
</dbReference>
<evidence type="ECO:0000256" key="1">
    <source>
        <dbReference type="ARBA" id="ARBA00006333"/>
    </source>
</evidence>
<dbReference type="InterPro" id="IPR034686">
    <property type="entry name" value="Terpene_cyclase-like_2"/>
</dbReference>
<comment type="similarity">
    <text evidence="1 2">Belongs to the terpene synthase family.</text>
</comment>
<keyword evidence="2" id="KW-0460">Magnesium</keyword>
<keyword evidence="4" id="KW-1185">Reference proteome</keyword>